<comment type="caution">
    <text evidence="2">The sequence shown here is derived from an EMBL/GenBank/DDBJ whole genome shotgun (WGS) entry which is preliminary data.</text>
</comment>
<protein>
    <submittedName>
        <fullName evidence="2">Kinase-like protein</fullName>
    </submittedName>
</protein>
<dbReference type="SMART" id="SM00220">
    <property type="entry name" value="S_TKc"/>
    <property type="match status" value="1"/>
</dbReference>
<dbReference type="PROSITE" id="PS50011">
    <property type="entry name" value="PROTEIN_KINASE_DOM"/>
    <property type="match status" value="1"/>
</dbReference>
<dbReference type="Proteomes" id="UP000803844">
    <property type="component" value="Unassembled WGS sequence"/>
</dbReference>
<dbReference type="EMBL" id="MU032345">
    <property type="protein sequence ID" value="KAF3769385.1"/>
    <property type="molecule type" value="Genomic_DNA"/>
</dbReference>
<dbReference type="Pfam" id="PF00069">
    <property type="entry name" value="Pkinase"/>
    <property type="match status" value="1"/>
</dbReference>
<sequence>MSLEPDWQRSLAAHRQARSFNHPNIIRPLAAIVRNPTAYLMYEWADGGNLRDYWRSNRRPDLTPRFIKLMVEQLRGLADALETLHNSEGGSYRHGDIKPENILRLRGEGLAEAQADLGVLKLSGFGIARYHEEVTAVRHSATTTMSSPRMYEAPGAATSFNQPRSRRYDIWSMGCVILEFIAWALYGHDGLEVMDSRIAGDFGRPSPLYVIDRTGFANTARLHPEVNTIMNVIAADRECRGHTALGDLLRLVRDRLLVVNLSLQHDPTGPSERQSAPDFEAVPPDNGIARADAGELRDALETIIRRGNVSENYWFTRTSR</sequence>
<dbReference type="CDD" id="cd00180">
    <property type="entry name" value="PKc"/>
    <property type="match status" value="1"/>
</dbReference>
<feature type="non-terminal residue" evidence="2">
    <location>
        <position position="320"/>
    </location>
</feature>
<dbReference type="GO" id="GO:0005524">
    <property type="term" value="F:ATP binding"/>
    <property type="evidence" value="ECO:0007669"/>
    <property type="project" value="InterPro"/>
</dbReference>
<dbReference type="InterPro" id="IPR011009">
    <property type="entry name" value="Kinase-like_dom_sf"/>
</dbReference>
<name>A0A9P5CTR3_CRYP1</name>
<dbReference type="PANTHER" id="PTHR24359:SF1">
    <property type="entry name" value="INHIBITOR OF NUCLEAR FACTOR KAPPA-B KINASE EPSILON SUBUNIT HOMOLOG 1-RELATED"/>
    <property type="match status" value="1"/>
</dbReference>
<dbReference type="AlphaFoldDB" id="A0A9P5CTR3"/>
<dbReference type="InterPro" id="IPR000719">
    <property type="entry name" value="Prot_kinase_dom"/>
</dbReference>
<keyword evidence="2" id="KW-0418">Kinase</keyword>
<accession>A0A9P5CTR3</accession>
<dbReference type="PANTHER" id="PTHR24359">
    <property type="entry name" value="SERINE/THREONINE-PROTEIN KINASE SBK1"/>
    <property type="match status" value="1"/>
</dbReference>
<reference evidence="2" key="1">
    <citation type="journal article" date="2020" name="Phytopathology">
        <title>Genome sequence of the chestnut blight fungus Cryphonectria parasitica EP155: A fundamental resource for an archetypical invasive plant pathogen.</title>
        <authorList>
            <person name="Crouch J.A."/>
            <person name="Dawe A."/>
            <person name="Aerts A."/>
            <person name="Barry K."/>
            <person name="Churchill A.C.L."/>
            <person name="Grimwood J."/>
            <person name="Hillman B."/>
            <person name="Milgroom M.G."/>
            <person name="Pangilinan J."/>
            <person name="Smith M."/>
            <person name="Salamov A."/>
            <person name="Schmutz J."/>
            <person name="Yadav J."/>
            <person name="Grigoriev I.V."/>
            <person name="Nuss D."/>
        </authorList>
    </citation>
    <scope>NUCLEOTIDE SEQUENCE</scope>
    <source>
        <strain evidence="2">EP155</strain>
    </source>
</reference>
<evidence type="ECO:0000259" key="1">
    <source>
        <dbReference type="PROSITE" id="PS50011"/>
    </source>
</evidence>
<evidence type="ECO:0000313" key="2">
    <source>
        <dbReference type="EMBL" id="KAF3769385.1"/>
    </source>
</evidence>
<dbReference type="GO" id="GO:0004674">
    <property type="term" value="F:protein serine/threonine kinase activity"/>
    <property type="evidence" value="ECO:0007669"/>
    <property type="project" value="TreeGrafter"/>
</dbReference>
<dbReference type="SUPFAM" id="SSF56112">
    <property type="entry name" value="Protein kinase-like (PK-like)"/>
    <property type="match status" value="1"/>
</dbReference>
<organism evidence="2 3">
    <name type="scientific">Cryphonectria parasitica (strain ATCC 38755 / EP155)</name>
    <dbReference type="NCBI Taxonomy" id="660469"/>
    <lineage>
        <taxon>Eukaryota</taxon>
        <taxon>Fungi</taxon>
        <taxon>Dikarya</taxon>
        <taxon>Ascomycota</taxon>
        <taxon>Pezizomycotina</taxon>
        <taxon>Sordariomycetes</taxon>
        <taxon>Sordariomycetidae</taxon>
        <taxon>Diaporthales</taxon>
        <taxon>Cryphonectriaceae</taxon>
        <taxon>Cryphonectria-Endothia species complex</taxon>
        <taxon>Cryphonectria</taxon>
    </lineage>
</organism>
<feature type="domain" description="Protein kinase" evidence="1">
    <location>
        <begin position="1"/>
        <end position="320"/>
    </location>
</feature>
<proteinExistence type="predicted"/>
<gene>
    <name evidence="2" type="ORF">M406DRAFT_250667</name>
</gene>
<dbReference type="GeneID" id="63833843"/>
<keyword evidence="3" id="KW-1185">Reference proteome</keyword>
<dbReference type="Gene3D" id="1.10.510.10">
    <property type="entry name" value="Transferase(Phosphotransferase) domain 1"/>
    <property type="match status" value="1"/>
</dbReference>
<keyword evidence="2" id="KW-0808">Transferase</keyword>
<dbReference type="RefSeq" id="XP_040780346.1">
    <property type="nucleotide sequence ID" value="XM_040916714.1"/>
</dbReference>
<evidence type="ECO:0000313" key="3">
    <source>
        <dbReference type="Proteomes" id="UP000803844"/>
    </source>
</evidence>
<dbReference type="OrthoDB" id="4062651at2759"/>